<feature type="domain" description="DUF3533" evidence="2">
    <location>
        <begin position="43"/>
        <end position="400"/>
    </location>
</feature>
<dbReference type="OrthoDB" id="2140105at2759"/>
<feature type="transmembrane region" description="Helical" evidence="1">
    <location>
        <begin position="36"/>
        <end position="58"/>
    </location>
</feature>
<protein>
    <recommendedName>
        <fullName evidence="2">DUF3533 domain-containing protein</fullName>
    </recommendedName>
</protein>
<accession>A0A9W8LGP8</accession>
<feature type="transmembrane region" description="Helical" evidence="1">
    <location>
        <begin position="263"/>
        <end position="289"/>
    </location>
</feature>
<keyword evidence="4" id="KW-1185">Reference proteome</keyword>
<dbReference type="PANTHER" id="PTHR34814">
    <property type="entry name" value="NITROSOGUANIDINE RESISTANCE PROTEIN SNG1"/>
    <property type="match status" value="1"/>
</dbReference>
<dbReference type="EMBL" id="JANBUL010000163">
    <property type="protein sequence ID" value="KAJ2779778.1"/>
    <property type="molecule type" value="Genomic_DNA"/>
</dbReference>
<gene>
    <name evidence="3" type="ORF">H4R18_003806</name>
</gene>
<evidence type="ECO:0000256" key="1">
    <source>
        <dbReference type="SAM" id="Phobius"/>
    </source>
</evidence>
<comment type="caution">
    <text evidence="3">The sequence shown here is derived from an EMBL/GenBank/DDBJ whole genome shotgun (WGS) entry which is preliminary data.</text>
</comment>
<dbReference type="GO" id="GO:0016020">
    <property type="term" value="C:membrane"/>
    <property type="evidence" value="ECO:0007669"/>
    <property type="project" value="TreeGrafter"/>
</dbReference>
<evidence type="ECO:0000313" key="3">
    <source>
        <dbReference type="EMBL" id="KAJ2779778.1"/>
    </source>
</evidence>
<keyword evidence="1" id="KW-1133">Transmembrane helix</keyword>
<reference evidence="3" key="1">
    <citation type="submission" date="2022-07" db="EMBL/GenBank/DDBJ databases">
        <title>Phylogenomic reconstructions and comparative analyses of Kickxellomycotina fungi.</title>
        <authorList>
            <person name="Reynolds N.K."/>
            <person name="Stajich J.E."/>
            <person name="Barry K."/>
            <person name="Grigoriev I.V."/>
            <person name="Crous P."/>
            <person name="Smith M.E."/>
        </authorList>
    </citation>
    <scope>NUCLEOTIDE SEQUENCE</scope>
    <source>
        <strain evidence="3">NBRC 105414</strain>
    </source>
</reference>
<dbReference type="InterPro" id="IPR053001">
    <property type="entry name" value="MNNG_permease-like"/>
</dbReference>
<feature type="transmembrane region" description="Helical" evidence="1">
    <location>
        <begin position="231"/>
        <end position="256"/>
    </location>
</feature>
<proteinExistence type="predicted"/>
<dbReference type="Proteomes" id="UP001140217">
    <property type="component" value="Unassembled WGS sequence"/>
</dbReference>
<evidence type="ECO:0000259" key="2">
    <source>
        <dbReference type="Pfam" id="PF12051"/>
    </source>
</evidence>
<dbReference type="AlphaFoldDB" id="A0A9W8LGP8"/>
<organism evidence="3 4">
    <name type="scientific">Coemansia javaensis</name>
    <dbReference type="NCBI Taxonomy" id="2761396"/>
    <lineage>
        <taxon>Eukaryota</taxon>
        <taxon>Fungi</taxon>
        <taxon>Fungi incertae sedis</taxon>
        <taxon>Zoopagomycota</taxon>
        <taxon>Kickxellomycotina</taxon>
        <taxon>Kickxellomycetes</taxon>
        <taxon>Kickxellales</taxon>
        <taxon>Kickxellaceae</taxon>
        <taxon>Coemansia</taxon>
    </lineage>
</organism>
<feature type="transmembrane region" description="Helical" evidence="1">
    <location>
        <begin position="392"/>
        <end position="412"/>
    </location>
</feature>
<feature type="transmembrane region" description="Helical" evidence="1">
    <location>
        <begin position="335"/>
        <end position="355"/>
    </location>
</feature>
<dbReference type="PANTHER" id="PTHR34814:SF2">
    <property type="entry name" value="DUF3533 DOMAIN-CONTAINING PROTEIN"/>
    <property type="match status" value="1"/>
</dbReference>
<name>A0A9W8LGP8_9FUNG</name>
<feature type="transmembrane region" description="Helical" evidence="1">
    <location>
        <begin position="201"/>
        <end position="225"/>
    </location>
</feature>
<sequence length="456" mass="50004">MLGIYSWRRQPDKDAHRAGLADPALRPAVAQCLRSYAKMAAISAVLIWTGLSLFYGAVYQRTIRAHHITLHVIDLDRGAVGANVTRMVLDAKPADAAPTWARKDGLRSLEDAKAWVLRHGWGALVINPGATSRLYAAVRDGADYDPAQAMTAIESSGRQVVAEMMFASPAVVATAQRVSRDYSVAFLAEFQRALPQAPPQANYAAIVAPVAFTTVDVAPAGFSLSPIMSTFGYLVALFCAMCALLPWKLTSFAFFARVRYRDLVLMWSTLILCLALVLSLYQALAFLVFRGPDFDRLALPYTPASFFKLWFTCAAVVLAFALWLFALFLLLPPYLLALPTICTVVTNVISTITAIELAPPFYRFLYAMPFFNGSNIALHVITGAHPDVRREVAILVAEIAAMAVFLAFSVWLRRLLVQHGLSDPQGWYRGQTYFRLPAPPPSPTPKPAHAPAKMGP</sequence>
<evidence type="ECO:0000313" key="4">
    <source>
        <dbReference type="Proteomes" id="UP001140217"/>
    </source>
</evidence>
<keyword evidence="1" id="KW-0472">Membrane</keyword>
<feature type="transmembrane region" description="Helical" evidence="1">
    <location>
        <begin position="309"/>
        <end position="330"/>
    </location>
</feature>
<dbReference type="InterPro" id="IPR022703">
    <property type="entry name" value="DUF3533"/>
</dbReference>
<dbReference type="Pfam" id="PF12051">
    <property type="entry name" value="DUF3533"/>
    <property type="match status" value="1"/>
</dbReference>
<keyword evidence="1" id="KW-0812">Transmembrane</keyword>